<keyword evidence="2" id="KW-1185">Reference proteome</keyword>
<protein>
    <submittedName>
        <fullName evidence="1">Uncharacterized protein</fullName>
    </submittedName>
</protein>
<proteinExistence type="predicted"/>
<feature type="non-terminal residue" evidence="1">
    <location>
        <position position="1"/>
    </location>
</feature>
<accession>A0A392W8F7</accession>
<evidence type="ECO:0000313" key="2">
    <source>
        <dbReference type="Proteomes" id="UP000265520"/>
    </source>
</evidence>
<sequence length="28" mass="2964">RRLIRAGLSANCSEQGYLLAVSSRKAGS</sequence>
<dbReference type="EMBL" id="LXQA011420970">
    <property type="protein sequence ID" value="MCI96677.1"/>
    <property type="molecule type" value="Genomic_DNA"/>
</dbReference>
<organism evidence="1 2">
    <name type="scientific">Trifolium medium</name>
    <dbReference type="NCBI Taxonomy" id="97028"/>
    <lineage>
        <taxon>Eukaryota</taxon>
        <taxon>Viridiplantae</taxon>
        <taxon>Streptophyta</taxon>
        <taxon>Embryophyta</taxon>
        <taxon>Tracheophyta</taxon>
        <taxon>Spermatophyta</taxon>
        <taxon>Magnoliopsida</taxon>
        <taxon>eudicotyledons</taxon>
        <taxon>Gunneridae</taxon>
        <taxon>Pentapetalae</taxon>
        <taxon>rosids</taxon>
        <taxon>fabids</taxon>
        <taxon>Fabales</taxon>
        <taxon>Fabaceae</taxon>
        <taxon>Papilionoideae</taxon>
        <taxon>50 kb inversion clade</taxon>
        <taxon>NPAAA clade</taxon>
        <taxon>Hologalegina</taxon>
        <taxon>IRL clade</taxon>
        <taxon>Trifolieae</taxon>
        <taxon>Trifolium</taxon>
    </lineage>
</organism>
<comment type="caution">
    <text evidence="1">The sequence shown here is derived from an EMBL/GenBank/DDBJ whole genome shotgun (WGS) entry which is preliminary data.</text>
</comment>
<dbReference type="Proteomes" id="UP000265520">
    <property type="component" value="Unassembled WGS sequence"/>
</dbReference>
<name>A0A392W8F7_9FABA</name>
<dbReference type="AlphaFoldDB" id="A0A392W8F7"/>
<evidence type="ECO:0000313" key="1">
    <source>
        <dbReference type="EMBL" id="MCI96677.1"/>
    </source>
</evidence>
<reference evidence="1 2" key="1">
    <citation type="journal article" date="2018" name="Front. Plant Sci.">
        <title>Red Clover (Trifolium pratense) and Zigzag Clover (T. medium) - A Picture of Genomic Similarities and Differences.</title>
        <authorList>
            <person name="Dluhosova J."/>
            <person name="Istvanek J."/>
            <person name="Nedelnik J."/>
            <person name="Repkova J."/>
        </authorList>
    </citation>
    <scope>NUCLEOTIDE SEQUENCE [LARGE SCALE GENOMIC DNA]</scope>
    <source>
        <strain evidence="2">cv. 10/8</strain>
        <tissue evidence="1">Leaf</tissue>
    </source>
</reference>